<comment type="caution">
    <text evidence="1">The sequence shown here is derived from an EMBL/GenBank/DDBJ whole genome shotgun (WGS) entry which is preliminary data.</text>
</comment>
<evidence type="ECO:0000313" key="1">
    <source>
        <dbReference type="EMBL" id="CAG8809218.1"/>
    </source>
</evidence>
<dbReference type="Proteomes" id="UP000789920">
    <property type="component" value="Unassembled WGS sequence"/>
</dbReference>
<dbReference type="EMBL" id="CAJVQC010069843">
    <property type="protein sequence ID" value="CAG8809218.1"/>
    <property type="molecule type" value="Genomic_DNA"/>
</dbReference>
<organism evidence="1 2">
    <name type="scientific">Racocetra persica</name>
    <dbReference type="NCBI Taxonomy" id="160502"/>
    <lineage>
        <taxon>Eukaryota</taxon>
        <taxon>Fungi</taxon>
        <taxon>Fungi incertae sedis</taxon>
        <taxon>Mucoromycota</taxon>
        <taxon>Glomeromycotina</taxon>
        <taxon>Glomeromycetes</taxon>
        <taxon>Diversisporales</taxon>
        <taxon>Gigasporaceae</taxon>
        <taxon>Racocetra</taxon>
    </lineage>
</organism>
<accession>A0ACA9RUF5</accession>
<name>A0ACA9RUF5_9GLOM</name>
<keyword evidence="2" id="KW-1185">Reference proteome</keyword>
<gene>
    <name evidence="1" type="ORF">RPERSI_LOCUS22815</name>
</gene>
<reference evidence="1" key="1">
    <citation type="submission" date="2021-06" db="EMBL/GenBank/DDBJ databases">
        <authorList>
            <person name="Kallberg Y."/>
            <person name="Tangrot J."/>
            <person name="Rosling A."/>
        </authorList>
    </citation>
    <scope>NUCLEOTIDE SEQUENCE</scope>
    <source>
        <strain evidence="1">MA461A</strain>
    </source>
</reference>
<evidence type="ECO:0000313" key="2">
    <source>
        <dbReference type="Proteomes" id="UP000789920"/>
    </source>
</evidence>
<proteinExistence type="predicted"/>
<feature type="non-terminal residue" evidence="1">
    <location>
        <position position="64"/>
    </location>
</feature>
<sequence length="64" mass="7061">QQYPQLFAPLALNKTNIENDKEELSITNNEQENSLTFLDIPESTSSSSSSTFTLKVQKAADIVA</sequence>
<feature type="non-terminal residue" evidence="1">
    <location>
        <position position="1"/>
    </location>
</feature>
<protein>
    <submittedName>
        <fullName evidence="1">36666_t:CDS:1</fullName>
    </submittedName>
</protein>